<dbReference type="Proteomes" id="UP001163064">
    <property type="component" value="Unassembled WGS sequence"/>
</dbReference>
<dbReference type="InterPro" id="IPR029058">
    <property type="entry name" value="AB_hydrolase_fold"/>
</dbReference>
<keyword evidence="3" id="KW-0378">Hydrolase</keyword>
<dbReference type="Gene3D" id="3.40.50.1820">
    <property type="entry name" value="alpha/beta hydrolase"/>
    <property type="match status" value="2"/>
</dbReference>
<dbReference type="PANTHER" id="PTHR37017:SF11">
    <property type="entry name" value="ESTERASE_LIPASE_THIOESTERASE DOMAIN-CONTAINING PROTEIN"/>
    <property type="match status" value="1"/>
</dbReference>
<evidence type="ECO:0000259" key="2">
    <source>
        <dbReference type="Pfam" id="PF12697"/>
    </source>
</evidence>
<reference evidence="3" key="1">
    <citation type="submission" date="2022-10" db="EMBL/GenBank/DDBJ databases">
        <title>Streptomyces beihaiensis sp. nov., a chitin degrading actinobacterium, isolated from shrimp pond soil.</title>
        <authorList>
            <person name="Xie J."/>
            <person name="Shen N."/>
        </authorList>
    </citation>
    <scope>NUCLEOTIDE SEQUENCE</scope>
    <source>
        <strain evidence="3">GXMU-J5</strain>
    </source>
</reference>
<organism evidence="3 4">
    <name type="scientific">Streptomyces beihaiensis</name>
    <dbReference type="NCBI Taxonomy" id="2984495"/>
    <lineage>
        <taxon>Bacteria</taxon>
        <taxon>Bacillati</taxon>
        <taxon>Actinomycetota</taxon>
        <taxon>Actinomycetes</taxon>
        <taxon>Kitasatosporales</taxon>
        <taxon>Streptomycetaceae</taxon>
        <taxon>Streptomyces</taxon>
    </lineage>
</organism>
<dbReference type="PANTHER" id="PTHR37017">
    <property type="entry name" value="AB HYDROLASE-1 DOMAIN-CONTAINING PROTEIN-RELATED"/>
    <property type="match status" value="1"/>
</dbReference>
<dbReference type="InterPro" id="IPR052897">
    <property type="entry name" value="Sec-Metab_Biosynth_Hydrolase"/>
</dbReference>
<evidence type="ECO:0000313" key="3">
    <source>
        <dbReference type="EMBL" id="MCX3061655.1"/>
    </source>
</evidence>
<accession>A0ABT3TX76</accession>
<feature type="region of interest" description="Disordered" evidence="1">
    <location>
        <begin position="248"/>
        <end position="280"/>
    </location>
</feature>
<protein>
    <submittedName>
        <fullName evidence="3">Alpha/beta hydrolase</fullName>
    </submittedName>
</protein>
<evidence type="ECO:0000313" key="4">
    <source>
        <dbReference type="Proteomes" id="UP001163064"/>
    </source>
</evidence>
<dbReference type="GO" id="GO:0016787">
    <property type="term" value="F:hydrolase activity"/>
    <property type="evidence" value="ECO:0007669"/>
    <property type="project" value="UniProtKB-KW"/>
</dbReference>
<feature type="domain" description="AB hydrolase-1" evidence="2">
    <location>
        <begin position="4"/>
        <end position="237"/>
    </location>
</feature>
<name>A0ABT3TX76_9ACTN</name>
<comment type="caution">
    <text evidence="3">The sequence shown here is derived from an EMBL/GenBank/DDBJ whole genome shotgun (WGS) entry which is preliminary data.</text>
</comment>
<dbReference type="RefSeq" id="WP_266601194.1">
    <property type="nucleotide sequence ID" value="NZ_JAPHNL010000223.1"/>
</dbReference>
<evidence type="ECO:0000256" key="1">
    <source>
        <dbReference type="SAM" id="MobiDB-lite"/>
    </source>
</evidence>
<keyword evidence="4" id="KW-1185">Reference proteome</keyword>
<dbReference type="Pfam" id="PF12697">
    <property type="entry name" value="Abhydrolase_6"/>
    <property type="match status" value="1"/>
</dbReference>
<gene>
    <name evidence="3" type="ORF">OFY01_18185</name>
</gene>
<dbReference type="EMBL" id="JAPHNL010000223">
    <property type="protein sequence ID" value="MCX3061655.1"/>
    <property type="molecule type" value="Genomic_DNA"/>
</dbReference>
<proteinExistence type="predicted"/>
<sequence>MSVFVLVPGLFTGADVWAEVARHLESSGAEVHTVRFSAGAGAGVTLETHVEEVVETIDRVGTRSDIVLVAHDYGAYPALGATDRRADRVRRLVHVDAPPPLDGTPALAVVPDQSLRARLARATPPHGDALAPPAAHEWQHWGSTRGIPAGGTERLTAMSAPHPVGTLTQPLRLTGAASAVPTTGVLCHYNGSTMEMLRMLVRFGTPALQPLLRPDVTFFELPTGHWPMLSCPDTLAEVLVRAAAGEGERLATPPDDGQPEAPRSFLIDAPPVPRERRSSPDLDLYVPGACDAGLQGPLPAVVFVHGGPVPKGIGPTPRDWPVITGYAHYAASRAVVAATLDHRLHDVTDYPTAAADLAEAVEAVRADPRVDADRIALWFLSGSGPITAEWLSSPPAWLRCLVAAYPIMSPLPNWGVPRGRFRPARALSADSARLPVVILRPEREQPVIAATVDEFLEAAATHGVAVDAIDVPGARHGFEGLDHTDAARDAVHRAMTQALRHLTGTGG</sequence>
<dbReference type="InterPro" id="IPR000073">
    <property type="entry name" value="AB_hydrolase_1"/>
</dbReference>
<dbReference type="SUPFAM" id="SSF53474">
    <property type="entry name" value="alpha/beta-Hydrolases"/>
    <property type="match status" value="2"/>
</dbReference>